<protein>
    <submittedName>
        <fullName evidence="8">Response regulator transcription factor</fullName>
    </submittedName>
</protein>
<dbReference type="InterPro" id="IPR039420">
    <property type="entry name" value="WalR-like"/>
</dbReference>
<keyword evidence="3" id="KW-0238">DNA-binding</keyword>
<dbReference type="InterPro" id="IPR011006">
    <property type="entry name" value="CheY-like_superfamily"/>
</dbReference>
<dbReference type="CDD" id="cd17535">
    <property type="entry name" value="REC_NarL-like"/>
    <property type="match status" value="1"/>
</dbReference>
<dbReference type="PROSITE" id="PS50043">
    <property type="entry name" value="HTH_LUXR_2"/>
    <property type="match status" value="1"/>
</dbReference>
<dbReference type="RefSeq" id="WP_358142490.1">
    <property type="nucleotide sequence ID" value="NZ_JBFALK010000044.1"/>
</dbReference>
<comment type="caution">
    <text evidence="8">The sequence shown here is derived from an EMBL/GenBank/DDBJ whole genome shotgun (WGS) entry which is preliminary data.</text>
</comment>
<sequence length="217" mass="23922">MIRVLIVDDQALVRTGLRLILKTGDVEVAGEASDGAQAIELVAELRPDVVLMDIRMPELDGLEATRRIMALDHVPRVIILTTFDLDRYVYEALQAGASGFLLKDASPEQLLASIRLVMTGDALLAPAITRRLVERFAWPTAAPAPGRLRELTPREVEVLRLMGRGLSNAEIAAEFRLSEATVKTHVTRIFTKLHLRDRAQAVVLAYESELVRPGGQP</sequence>
<dbReference type="PANTHER" id="PTHR43214:SF24">
    <property type="entry name" value="TRANSCRIPTIONAL REGULATORY PROTEIN NARL-RELATED"/>
    <property type="match status" value="1"/>
</dbReference>
<evidence type="ECO:0000256" key="1">
    <source>
        <dbReference type="ARBA" id="ARBA00022553"/>
    </source>
</evidence>
<feature type="domain" description="Response regulatory" evidence="7">
    <location>
        <begin position="3"/>
        <end position="118"/>
    </location>
</feature>
<feature type="modified residue" description="4-aspartylphosphate" evidence="5">
    <location>
        <position position="53"/>
    </location>
</feature>
<evidence type="ECO:0000259" key="6">
    <source>
        <dbReference type="PROSITE" id="PS50043"/>
    </source>
</evidence>
<evidence type="ECO:0000256" key="2">
    <source>
        <dbReference type="ARBA" id="ARBA00023015"/>
    </source>
</evidence>
<proteinExistence type="predicted"/>
<dbReference type="PRINTS" id="PR00038">
    <property type="entry name" value="HTHLUXR"/>
</dbReference>
<keyword evidence="4" id="KW-0804">Transcription</keyword>
<keyword evidence="9" id="KW-1185">Reference proteome</keyword>
<dbReference type="Pfam" id="PF00072">
    <property type="entry name" value="Response_reg"/>
    <property type="match status" value="1"/>
</dbReference>
<dbReference type="PROSITE" id="PS50110">
    <property type="entry name" value="RESPONSE_REGULATORY"/>
    <property type="match status" value="1"/>
</dbReference>
<gene>
    <name evidence="8" type="ORF">AB0I59_41615</name>
</gene>
<dbReference type="PROSITE" id="PS00622">
    <property type="entry name" value="HTH_LUXR_1"/>
    <property type="match status" value="1"/>
</dbReference>
<dbReference type="PANTHER" id="PTHR43214">
    <property type="entry name" value="TWO-COMPONENT RESPONSE REGULATOR"/>
    <property type="match status" value="1"/>
</dbReference>
<evidence type="ECO:0000259" key="7">
    <source>
        <dbReference type="PROSITE" id="PS50110"/>
    </source>
</evidence>
<evidence type="ECO:0000256" key="4">
    <source>
        <dbReference type="ARBA" id="ARBA00023163"/>
    </source>
</evidence>
<dbReference type="SUPFAM" id="SSF52172">
    <property type="entry name" value="CheY-like"/>
    <property type="match status" value="1"/>
</dbReference>
<organism evidence="8 9">
    <name type="scientific">Microtetraspora glauca</name>
    <dbReference type="NCBI Taxonomy" id="1996"/>
    <lineage>
        <taxon>Bacteria</taxon>
        <taxon>Bacillati</taxon>
        <taxon>Actinomycetota</taxon>
        <taxon>Actinomycetes</taxon>
        <taxon>Streptosporangiales</taxon>
        <taxon>Streptosporangiaceae</taxon>
        <taxon>Microtetraspora</taxon>
    </lineage>
</organism>
<dbReference type="Proteomes" id="UP001551675">
    <property type="component" value="Unassembled WGS sequence"/>
</dbReference>
<keyword evidence="2" id="KW-0805">Transcription regulation</keyword>
<dbReference type="InterPro" id="IPR001789">
    <property type="entry name" value="Sig_transdc_resp-reg_receiver"/>
</dbReference>
<dbReference type="SMART" id="SM00448">
    <property type="entry name" value="REC"/>
    <property type="match status" value="1"/>
</dbReference>
<dbReference type="CDD" id="cd06170">
    <property type="entry name" value="LuxR_C_like"/>
    <property type="match status" value="1"/>
</dbReference>
<evidence type="ECO:0000313" key="9">
    <source>
        <dbReference type="Proteomes" id="UP001551675"/>
    </source>
</evidence>
<keyword evidence="1 5" id="KW-0597">Phosphoprotein</keyword>
<feature type="domain" description="HTH luxR-type" evidence="6">
    <location>
        <begin position="144"/>
        <end position="209"/>
    </location>
</feature>
<evidence type="ECO:0000256" key="3">
    <source>
        <dbReference type="ARBA" id="ARBA00023125"/>
    </source>
</evidence>
<evidence type="ECO:0000256" key="5">
    <source>
        <dbReference type="PROSITE-ProRule" id="PRU00169"/>
    </source>
</evidence>
<dbReference type="InterPro" id="IPR058245">
    <property type="entry name" value="NreC/VraR/RcsB-like_REC"/>
</dbReference>
<name>A0ABV3GU19_MICGL</name>
<dbReference type="Gene3D" id="3.40.50.2300">
    <property type="match status" value="1"/>
</dbReference>
<accession>A0ABV3GU19</accession>
<evidence type="ECO:0000313" key="8">
    <source>
        <dbReference type="EMBL" id="MEV0975128.1"/>
    </source>
</evidence>
<dbReference type="Pfam" id="PF00196">
    <property type="entry name" value="GerE"/>
    <property type="match status" value="1"/>
</dbReference>
<dbReference type="SMART" id="SM00421">
    <property type="entry name" value="HTH_LUXR"/>
    <property type="match status" value="1"/>
</dbReference>
<reference evidence="8 9" key="1">
    <citation type="submission" date="2024-06" db="EMBL/GenBank/DDBJ databases">
        <title>The Natural Products Discovery Center: Release of the First 8490 Sequenced Strains for Exploring Actinobacteria Biosynthetic Diversity.</title>
        <authorList>
            <person name="Kalkreuter E."/>
            <person name="Kautsar S.A."/>
            <person name="Yang D."/>
            <person name="Bader C.D."/>
            <person name="Teijaro C.N."/>
            <person name="Fluegel L."/>
            <person name="Davis C.M."/>
            <person name="Simpson J.R."/>
            <person name="Lauterbach L."/>
            <person name="Steele A.D."/>
            <person name="Gui C."/>
            <person name="Meng S."/>
            <person name="Li G."/>
            <person name="Viehrig K."/>
            <person name="Ye F."/>
            <person name="Su P."/>
            <person name="Kiefer A.F."/>
            <person name="Nichols A."/>
            <person name="Cepeda A.J."/>
            <person name="Yan W."/>
            <person name="Fan B."/>
            <person name="Jiang Y."/>
            <person name="Adhikari A."/>
            <person name="Zheng C.-J."/>
            <person name="Schuster L."/>
            <person name="Cowan T.M."/>
            <person name="Smanski M.J."/>
            <person name="Chevrette M.G."/>
            <person name="De Carvalho L.P.S."/>
            <person name="Shen B."/>
        </authorList>
    </citation>
    <scope>NUCLEOTIDE SEQUENCE [LARGE SCALE GENOMIC DNA]</scope>
    <source>
        <strain evidence="8 9">NPDC050100</strain>
    </source>
</reference>
<dbReference type="EMBL" id="JBFALK010000044">
    <property type="protein sequence ID" value="MEV0975128.1"/>
    <property type="molecule type" value="Genomic_DNA"/>
</dbReference>
<dbReference type="InterPro" id="IPR000792">
    <property type="entry name" value="Tscrpt_reg_LuxR_C"/>
</dbReference>